<proteinExistence type="predicted"/>
<name>A0A443S9S8_9ACAR</name>
<dbReference type="GO" id="GO:0016567">
    <property type="term" value="P:protein ubiquitination"/>
    <property type="evidence" value="ECO:0007669"/>
    <property type="project" value="InterPro"/>
</dbReference>
<dbReference type="SUPFAM" id="SSF50978">
    <property type="entry name" value="WD40 repeat-like"/>
    <property type="match status" value="1"/>
</dbReference>
<dbReference type="VEuPathDB" id="VectorBase:LDEU007724"/>
<gene>
    <name evidence="1" type="ORF">B4U80_09509</name>
</gene>
<dbReference type="GO" id="GO:0080008">
    <property type="term" value="C:Cul4-RING E3 ubiquitin ligase complex"/>
    <property type="evidence" value="ECO:0007669"/>
    <property type="project" value="TreeGrafter"/>
</dbReference>
<dbReference type="PANTHER" id="PTHR14815:SF2">
    <property type="entry name" value="DDB1- AND CUL4-ASSOCIATED FACTOR 17"/>
    <property type="match status" value="1"/>
</dbReference>
<sequence length="415" mass="47507">GRLYFDNFKECFTLSGDHYLPHKLYNLDLLGHKRIVDSLIYTAPIHKTPMPSSVFAPMFLALTDDNWLLRYHNLTGALLEQIYLGNKSKFLHIDWETQGESIVLQSRQGVQQSKILQTIAVFSIYPLEFVCAFDVSKDIFGNDVKSANISEGLLIIGSGSGVTKQVRLYSLRDVMRAENFVCKCKLDDECDLIQCNSDNGERRCLKVGIDGIPVNISLKETPSLLFKVNCCEEVVYFGGYPWHYIYSPAKEKGVFELRNLETHEVPENGRFHVENNSLEPDSLSFHVDDSGRLIYSSAHDITFYKLNDNKEISKIFVLSITPSLNDSLRVEIESPPKLYTPRHCRRKKNYSDNIEDRTVLTDDYENELEFFSLLGVDKEAGRYGKILMFDNDDGSLVKEFDVGFKLHEVKNCYIP</sequence>
<feature type="non-terminal residue" evidence="1">
    <location>
        <position position="1"/>
    </location>
</feature>
<reference evidence="1 2" key="1">
    <citation type="journal article" date="2018" name="Gigascience">
        <title>Genomes of trombidid mites reveal novel predicted allergens and laterally-transferred genes associated with secondary metabolism.</title>
        <authorList>
            <person name="Dong X."/>
            <person name="Chaisiri K."/>
            <person name="Xia D."/>
            <person name="Armstrong S.D."/>
            <person name="Fang Y."/>
            <person name="Donnelly M.J."/>
            <person name="Kadowaki T."/>
            <person name="McGarry J.W."/>
            <person name="Darby A.C."/>
            <person name="Makepeace B.L."/>
        </authorList>
    </citation>
    <scope>NUCLEOTIDE SEQUENCE [LARGE SCALE GENOMIC DNA]</scope>
    <source>
        <strain evidence="1">UoL-UT</strain>
    </source>
</reference>
<evidence type="ECO:0000313" key="2">
    <source>
        <dbReference type="Proteomes" id="UP000288716"/>
    </source>
</evidence>
<dbReference type="InterPro" id="IPR036322">
    <property type="entry name" value="WD40_repeat_dom_sf"/>
</dbReference>
<accession>A0A443S9S8</accession>
<organism evidence="1 2">
    <name type="scientific">Leptotrombidium deliense</name>
    <dbReference type="NCBI Taxonomy" id="299467"/>
    <lineage>
        <taxon>Eukaryota</taxon>
        <taxon>Metazoa</taxon>
        <taxon>Ecdysozoa</taxon>
        <taxon>Arthropoda</taxon>
        <taxon>Chelicerata</taxon>
        <taxon>Arachnida</taxon>
        <taxon>Acari</taxon>
        <taxon>Acariformes</taxon>
        <taxon>Trombidiformes</taxon>
        <taxon>Prostigmata</taxon>
        <taxon>Anystina</taxon>
        <taxon>Parasitengona</taxon>
        <taxon>Trombiculoidea</taxon>
        <taxon>Trombiculidae</taxon>
        <taxon>Leptotrombidium</taxon>
    </lineage>
</organism>
<dbReference type="EMBL" id="NCKV01005035">
    <property type="protein sequence ID" value="RWS24316.1"/>
    <property type="molecule type" value="Genomic_DNA"/>
</dbReference>
<keyword evidence="2" id="KW-1185">Reference proteome</keyword>
<evidence type="ECO:0000313" key="1">
    <source>
        <dbReference type="EMBL" id="RWS24316.1"/>
    </source>
</evidence>
<dbReference type="PANTHER" id="PTHR14815">
    <property type="entry name" value="DDB1- AND CUL4-ASSOCIATED FACTOR 17"/>
    <property type="match status" value="1"/>
</dbReference>
<dbReference type="Pfam" id="PF15802">
    <property type="entry name" value="DCAF17"/>
    <property type="match status" value="1"/>
</dbReference>
<dbReference type="Proteomes" id="UP000288716">
    <property type="component" value="Unassembled WGS sequence"/>
</dbReference>
<comment type="caution">
    <text evidence="1">The sequence shown here is derived from an EMBL/GenBank/DDBJ whole genome shotgun (WGS) entry which is preliminary data.</text>
</comment>
<dbReference type="OrthoDB" id="6508211at2759"/>
<dbReference type="AlphaFoldDB" id="A0A443S9S8"/>
<protein>
    <submittedName>
        <fullName evidence="1">DDB1-and CUL4-associated factor 17-like protein</fullName>
    </submittedName>
</protein>
<dbReference type="STRING" id="299467.A0A443S9S8"/>
<dbReference type="InterPro" id="IPR031620">
    <property type="entry name" value="DCAF17"/>
</dbReference>